<reference evidence="1 2" key="1">
    <citation type="submission" date="2023-07" db="EMBL/GenBank/DDBJ databases">
        <title>Genomic Encyclopedia of Type Strains, Phase IV (KMG-IV): sequencing the most valuable type-strain genomes for metagenomic binning, comparative biology and taxonomic classification.</title>
        <authorList>
            <person name="Goeker M."/>
        </authorList>
    </citation>
    <scope>NUCLEOTIDE SEQUENCE [LARGE SCALE GENOMIC DNA]</scope>
    <source>
        <strain evidence="1 2">DSM 15448</strain>
    </source>
</reference>
<name>A0ABU0DTG0_9BACI</name>
<keyword evidence="2" id="KW-1185">Reference proteome</keyword>
<proteinExistence type="predicted"/>
<dbReference type="Proteomes" id="UP001236723">
    <property type="component" value="Unassembled WGS sequence"/>
</dbReference>
<protein>
    <submittedName>
        <fullName evidence="1">Uncharacterized protein</fullName>
    </submittedName>
</protein>
<sequence length="238" mass="27812">MKYDSRYYLHGHKSIDHVKQNSQRYNTSTNSLDTYKLLKVQDVVKLLNNYKKAHQDNGSFQSKHIHMRNTLLNHFRTRQSFEESLEYKQVHHINKMEQQIQVLLIDLSKSMRSLKSLTLINLMKDQENHPVLYHREQLVNYDPNQLLLEDFQGGTSVAAPLKMLLKVEHLIGSKLNITHISDGDVSTKEWEKACNIINQLRGTYELLLTKPLSYSSLIKILLEENDIKYTLLAHNIGE</sequence>
<gene>
    <name evidence="1" type="ORF">J2R98_001441</name>
</gene>
<evidence type="ECO:0000313" key="2">
    <source>
        <dbReference type="Proteomes" id="UP001236723"/>
    </source>
</evidence>
<dbReference type="RefSeq" id="WP_307067508.1">
    <property type="nucleotide sequence ID" value="NZ_JAUSUP010000003.1"/>
</dbReference>
<organism evidence="1 2">
    <name type="scientific">Alkalibacillus filiformis</name>
    <dbReference type="NCBI Taxonomy" id="200990"/>
    <lineage>
        <taxon>Bacteria</taxon>
        <taxon>Bacillati</taxon>
        <taxon>Bacillota</taxon>
        <taxon>Bacilli</taxon>
        <taxon>Bacillales</taxon>
        <taxon>Bacillaceae</taxon>
        <taxon>Alkalibacillus</taxon>
    </lineage>
</organism>
<accession>A0ABU0DTG0</accession>
<comment type="caution">
    <text evidence="1">The sequence shown here is derived from an EMBL/GenBank/DDBJ whole genome shotgun (WGS) entry which is preliminary data.</text>
</comment>
<dbReference type="EMBL" id="JAUSUP010000003">
    <property type="protein sequence ID" value="MDQ0351624.1"/>
    <property type="molecule type" value="Genomic_DNA"/>
</dbReference>
<evidence type="ECO:0000313" key="1">
    <source>
        <dbReference type="EMBL" id="MDQ0351624.1"/>
    </source>
</evidence>